<gene>
    <name evidence="6" type="ORF">LUZ63_022241</name>
</gene>
<dbReference type="InterPro" id="IPR036291">
    <property type="entry name" value="NAD(P)-bd_dom_sf"/>
</dbReference>
<evidence type="ECO:0000256" key="1">
    <source>
        <dbReference type="ARBA" id="ARBA00005854"/>
    </source>
</evidence>
<dbReference type="PANTHER" id="PTHR10996">
    <property type="entry name" value="2-HYDROXYACID DEHYDROGENASE-RELATED"/>
    <property type="match status" value="1"/>
</dbReference>
<dbReference type="Gene3D" id="3.40.50.720">
    <property type="entry name" value="NAD(P)-binding Rossmann-like Domain"/>
    <property type="match status" value="2"/>
</dbReference>
<dbReference type="SUPFAM" id="SSF52540">
    <property type="entry name" value="P-loop containing nucleoside triphosphate hydrolases"/>
    <property type="match status" value="1"/>
</dbReference>
<dbReference type="AlphaFoldDB" id="A0A9P9Z582"/>
<keyword evidence="7" id="KW-1185">Reference proteome</keyword>
<dbReference type="GO" id="GO:0051287">
    <property type="term" value="F:NAD binding"/>
    <property type="evidence" value="ECO:0007669"/>
    <property type="project" value="InterPro"/>
</dbReference>
<evidence type="ECO:0000313" key="6">
    <source>
        <dbReference type="EMBL" id="KAJ1682544.1"/>
    </source>
</evidence>
<sequence>MTDRLKLLVTRRLPDQVERHLSESWDTTLSIDDRPLDRDALVRAMTAYDAWMPTITDRIDADLIATPGRRVRILANYGAGVDHIDLAAARAAGLVVTNTPDVLTEATAEIAILLMLMTARRAGEGERELRSGTWTGWRPSHLIGQGLSGKTLGLVGFGRIAQATAVKARGLGMRVRYASRSAAAPEVERRLDATRAESLEALATECDVLSLHVPGGAETRHMVDAALLARMKPNAIVVNTARGPVIAEDALVEALDEGRIGGVGLDVYEHEPTVHPGLLAHPRAVLLPHLGSATIEARTAMGMRAAANLAAFARGEEPADRGSGKSTVAARLAAQVERSAILSLDDLYLTRAERQRLARDVHPLFATRGVPGTHDVALGVETIAAIVRGEAVALPRFDKAIDDRAPQAAWPCAPEACRLLIFEGWCVGARPQDEAELAAPVNTLEALEDADGIWRRHANAALATDYPRLFAAIDTLVLMMPPDWPTVLRWRTQQEDALRRAHGAGAGVMDDARLARFVSHYERLTRHIWTEMPARADLCLKLAEDRSLSA</sequence>
<dbReference type="FunFam" id="3.40.50.720:FF:000203">
    <property type="entry name" value="D-3-phosphoglycerate dehydrogenase (SerA)"/>
    <property type="match status" value="1"/>
</dbReference>
<accession>A0A9P9Z582</accession>
<proteinExistence type="inferred from homology"/>
<keyword evidence="2" id="KW-0560">Oxidoreductase</keyword>
<feature type="domain" description="D-isomer specific 2-hydroxyacid dehydrogenase NAD-binding" evidence="5">
    <location>
        <begin position="113"/>
        <end position="291"/>
    </location>
</feature>
<dbReference type="Pfam" id="PF02826">
    <property type="entry name" value="2-Hacid_dh_C"/>
    <property type="match status" value="1"/>
</dbReference>
<dbReference type="OrthoDB" id="9991913at2759"/>
<protein>
    <recommendedName>
        <fullName evidence="8">D-glycerate dehydrogenase</fullName>
    </recommendedName>
</protein>
<dbReference type="Gene3D" id="3.40.50.300">
    <property type="entry name" value="P-loop containing nucleotide triphosphate hydrolases"/>
    <property type="match status" value="1"/>
</dbReference>
<dbReference type="GO" id="GO:0005829">
    <property type="term" value="C:cytosol"/>
    <property type="evidence" value="ECO:0007669"/>
    <property type="project" value="TreeGrafter"/>
</dbReference>
<dbReference type="Pfam" id="PF00389">
    <property type="entry name" value="2-Hacid_dh"/>
    <property type="match status" value="1"/>
</dbReference>
<organism evidence="6 7">
    <name type="scientific">Rhynchospora breviuscula</name>
    <dbReference type="NCBI Taxonomy" id="2022672"/>
    <lineage>
        <taxon>Eukaryota</taxon>
        <taxon>Viridiplantae</taxon>
        <taxon>Streptophyta</taxon>
        <taxon>Embryophyta</taxon>
        <taxon>Tracheophyta</taxon>
        <taxon>Spermatophyta</taxon>
        <taxon>Magnoliopsida</taxon>
        <taxon>Liliopsida</taxon>
        <taxon>Poales</taxon>
        <taxon>Cyperaceae</taxon>
        <taxon>Cyperoideae</taxon>
        <taxon>Rhynchosporeae</taxon>
        <taxon>Rhynchospora</taxon>
    </lineage>
</organism>
<evidence type="ECO:0000259" key="4">
    <source>
        <dbReference type="Pfam" id="PF00389"/>
    </source>
</evidence>
<dbReference type="GO" id="GO:0016618">
    <property type="term" value="F:hydroxypyruvate reductase [NAD(P)H] activity"/>
    <property type="evidence" value="ECO:0007669"/>
    <property type="project" value="TreeGrafter"/>
</dbReference>
<dbReference type="InterPro" id="IPR006140">
    <property type="entry name" value="D-isomer_DH_NAD-bd"/>
</dbReference>
<dbReference type="InterPro" id="IPR050223">
    <property type="entry name" value="D-isomer_2-hydroxyacid_DH"/>
</dbReference>
<name>A0A9P9Z582_9POAL</name>
<dbReference type="GO" id="GO:0030267">
    <property type="term" value="F:glyoxylate reductase (NADPH) activity"/>
    <property type="evidence" value="ECO:0007669"/>
    <property type="project" value="TreeGrafter"/>
</dbReference>
<dbReference type="SUPFAM" id="SSF52283">
    <property type="entry name" value="Formate/glycerate dehydrogenase catalytic domain-like"/>
    <property type="match status" value="1"/>
</dbReference>
<evidence type="ECO:0000259" key="5">
    <source>
        <dbReference type="Pfam" id="PF02826"/>
    </source>
</evidence>
<evidence type="ECO:0008006" key="8">
    <source>
        <dbReference type="Google" id="ProtNLM"/>
    </source>
</evidence>
<dbReference type="CDD" id="cd05301">
    <property type="entry name" value="GDH"/>
    <property type="match status" value="1"/>
</dbReference>
<evidence type="ECO:0000256" key="2">
    <source>
        <dbReference type="ARBA" id="ARBA00023002"/>
    </source>
</evidence>
<comment type="caution">
    <text evidence="6">The sequence shown here is derived from an EMBL/GenBank/DDBJ whole genome shotgun (WGS) entry which is preliminary data.</text>
</comment>
<keyword evidence="3" id="KW-0520">NAD</keyword>
<dbReference type="Proteomes" id="UP001151287">
    <property type="component" value="Unassembled WGS sequence"/>
</dbReference>
<reference evidence="6" key="1">
    <citation type="journal article" date="2022" name="Cell">
        <title>Repeat-based holocentromeres influence genome architecture and karyotype evolution.</title>
        <authorList>
            <person name="Hofstatter P.G."/>
            <person name="Thangavel G."/>
            <person name="Lux T."/>
            <person name="Neumann P."/>
            <person name="Vondrak T."/>
            <person name="Novak P."/>
            <person name="Zhang M."/>
            <person name="Costa L."/>
            <person name="Castellani M."/>
            <person name="Scott A."/>
            <person name="Toegelov H."/>
            <person name="Fuchs J."/>
            <person name="Mata-Sucre Y."/>
            <person name="Dias Y."/>
            <person name="Vanzela A.L.L."/>
            <person name="Huettel B."/>
            <person name="Almeida C.C.S."/>
            <person name="Simkova H."/>
            <person name="Souza G."/>
            <person name="Pedrosa-Harand A."/>
            <person name="Macas J."/>
            <person name="Mayer K.F.X."/>
            <person name="Houben A."/>
            <person name="Marques A."/>
        </authorList>
    </citation>
    <scope>NUCLEOTIDE SEQUENCE</scope>
    <source>
        <strain evidence="6">RhyBre1mFocal</strain>
    </source>
</reference>
<dbReference type="PANTHER" id="PTHR10996:SF283">
    <property type="entry name" value="GLYOXYLATE_HYDROXYPYRUVATE REDUCTASE B"/>
    <property type="match status" value="1"/>
</dbReference>
<dbReference type="SUPFAM" id="SSF51735">
    <property type="entry name" value="NAD(P)-binding Rossmann-fold domains"/>
    <property type="match status" value="1"/>
</dbReference>
<dbReference type="InterPro" id="IPR006139">
    <property type="entry name" value="D-isomer_2_OHA_DH_cat_dom"/>
</dbReference>
<dbReference type="InterPro" id="IPR027417">
    <property type="entry name" value="P-loop_NTPase"/>
</dbReference>
<comment type="similarity">
    <text evidence="1">Belongs to the D-isomer specific 2-hydroxyacid dehydrogenase family.</text>
</comment>
<feature type="domain" description="D-isomer specific 2-hydroxyacid dehydrogenase catalytic" evidence="4">
    <location>
        <begin position="8"/>
        <end position="320"/>
    </location>
</feature>
<dbReference type="EMBL" id="JAMQYH010000592">
    <property type="protein sequence ID" value="KAJ1682544.1"/>
    <property type="molecule type" value="Genomic_DNA"/>
</dbReference>
<evidence type="ECO:0000256" key="3">
    <source>
        <dbReference type="ARBA" id="ARBA00023027"/>
    </source>
</evidence>
<evidence type="ECO:0000313" key="7">
    <source>
        <dbReference type="Proteomes" id="UP001151287"/>
    </source>
</evidence>